<evidence type="ECO:0000256" key="1">
    <source>
        <dbReference type="ARBA" id="ARBA00022679"/>
    </source>
</evidence>
<organism evidence="4 5">
    <name type="scientific">Streptomyces yaizuensis</name>
    <dbReference type="NCBI Taxonomy" id="2989713"/>
    <lineage>
        <taxon>Bacteria</taxon>
        <taxon>Bacillati</taxon>
        <taxon>Actinomycetota</taxon>
        <taxon>Actinomycetes</taxon>
        <taxon>Kitasatosporales</taxon>
        <taxon>Streptomycetaceae</taxon>
        <taxon>Streptomyces</taxon>
    </lineage>
</organism>
<dbReference type="GO" id="GO:0016301">
    <property type="term" value="F:kinase activity"/>
    <property type="evidence" value="ECO:0007669"/>
    <property type="project" value="UniProtKB-KW"/>
</dbReference>
<gene>
    <name evidence="4" type="ORF">SYYSPA8_14285</name>
</gene>
<evidence type="ECO:0000256" key="2">
    <source>
        <dbReference type="ARBA" id="ARBA00022777"/>
    </source>
</evidence>
<dbReference type="Gene3D" id="3.40.1190.20">
    <property type="match status" value="1"/>
</dbReference>
<feature type="domain" description="Carbohydrate kinase PfkB" evidence="3">
    <location>
        <begin position="32"/>
        <end position="295"/>
    </location>
</feature>
<protein>
    <submittedName>
        <fullName evidence="4">Carbohydrate kinase family protein</fullName>
    </submittedName>
</protein>
<dbReference type="Pfam" id="PF00294">
    <property type="entry name" value="PfkB"/>
    <property type="match status" value="1"/>
</dbReference>
<dbReference type="PANTHER" id="PTHR10584">
    <property type="entry name" value="SUGAR KINASE"/>
    <property type="match status" value="1"/>
</dbReference>
<dbReference type="PROSITE" id="PS00584">
    <property type="entry name" value="PFKB_KINASES_2"/>
    <property type="match status" value="1"/>
</dbReference>
<dbReference type="CDD" id="cd01942">
    <property type="entry name" value="ribokinase_group_A"/>
    <property type="match status" value="1"/>
</dbReference>
<dbReference type="InterPro" id="IPR002173">
    <property type="entry name" value="Carboh/pur_kinase_PfkB_CS"/>
</dbReference>
<comment type="caution">
    <text evidence="4">The sequence shown here is derived from an EMBL/GenBank/DDBJ whole genome shotgun (WGS) entry which is preliminary data.</text>
</comment>
<evidence type="ECO:0000313" key="4">
    <source>
        <dbReference type="EMBL" id="GLF95476.1"/>
    </source>
</evidence>
<dbReference type="PANTHER" id="PTHR10584:SF166">
    <property type="entry name" value="RIBOKINASE"/>
    <property type="match status" value="1"/>
</dbReference>
<proteinExistence type="predicted"/>
<dbReference type="Proteomes" id="UP001291653">
    <property type="component" value="Unassembled WGS sequence"/>
</dbReference>
<dbReference type="RefSeq" id="WP_323447537.1">
    <property type="nucleotide sequence ID" value="NZ_BSBI01000005.1"/>
</dbReference>
<sequence>MRTAVTGSIATDHLTVFPGRFTEQLLAGRLDTVSLSFLVDELEVRRGGVAANISFGLGVLGLAPVLVGAAGTDFAEYGAWLRDHGVDTGSVKVSRTRRTARFMCTTDADQNQIAVFYAGAMAEAREIALAEVVARVGGLDLVVVAPDDPEAMARHTAESRRLGIPRAADPSQQLARIDAGEARRLVDGAVLLFTNEYEAALLRERTGWTERQVLDRVGTWIVTRGGSGVSLLSAGSRVRAVPAAPADQVVDPTGGGDAFRAGYLAGLGRGLSPERSAQMGCALAAGVLETVGTQEYTLVPAEFAARLTDAYGPAAAREITERGVVGTGTG</sequence>
<evidence type="ECO:0000259" key="3">
    <source>
        <dbReference type="Pfam" id="PF00294"/>
    </source>
</evidence>
<dbReference type="InterPro" id="IPR029056">
    <property type="entry name" value="Ribokinase-like"/>
</dbReference>
<reference evidence="4 5" key="1">
    <citation type="submission" date="2022-10" db="EMBL/GenBank/DDBJ databases">
        <title>Draft genome sequence of Streptomyces sp. YSPA8.</title>
        <authorList>
            <person name="Moriuchi R."/>
            <person name="Dohra H."/>
            <person name="Yamamura H."/>
            <person name="Kodani S."/>
        </authorList>
    </citation>
    <scope>NUCLEOTIDE SEQUENCE [LARGE SCALE GENOMIC DNA]</scope>
    <source>
        <strain evidence="4 5">YSPA8</strain>
    </source>
</reference>
<dbReference type="InterPro" id="IPR011611">
    <property type="entry name" value="PfkB_dom"/>
</dbReference>
<keyword evidence="5" id="KW-1185">Reference proteome</keyword>
<keyword evidence="1" id="KW-0808">Transferase</keyword>
<accession>A0ABQ5NYP0</accession>
<dbReference type="SUPFAM" id="SSF53613">
    <property type="entry name" value="Ribokinase-like"/>
    <property type="match status" value="1"/>
</dbReference>
<dbReference type="EMBL" id="BSBI01000005">
    <property type="protein sequence ID" value="GLF95476.1"/>
    <property type="molecule type" value="Genomic_DNA"/>
</dbReference>
<evidence type="ECO:0000313" key="5">
    <source>
        <dbReference type="Proteomes" id="UP001291653"/>
    </source>
</evidence>
<name>A0ABQ5NYP0_9ACTN</name>
<dbReference type="PROSITE" id="PS00583">
    <property type="entry name" value="PFKB_KINASES_1"/>
    <property type="match status" value="1"/>
</dbReference>
<keyword evidence="2 4" id="KW-0418">Kinase</keyword>